<dbReference type="InterPro" id="IPR023198">
    <property type="entry name" value="PGP-like_dom2"/>
</dbReference>
<comment type="caution">
    <text evidence="1">The sequence shown here is derived from an EMBL/GenBank/DDBJ whole genome shotgun (WGS) entry which is preliminary data.</text>
</comment>
<dbReference type="PRINTS" id="PR00413">
    <property type="entry name" value="HADHALOGNASE"/>
</dbReference>
<dbReference type="EMBL" id="RAPN01000001">
    <property type="protein sequence ID" value="RKD92161.1"/>
    <property type="molecule type" value="Genomic_DNA"/>
</dbReference>
<dbReference type="Pfam" id="PF00702">
    <property type="entry name" value="Hydrolase"/>
    <property type="match status" value="1"/>
</dbReference>
<reference evidence="1 2" key="1">
    <citation type="submission" date="2018-09" db="EMBL/GenBank/DDBJ databases">
        <title>Genomic Encyclopedia of Archaeal and Bacterial Type Strains, Phase II (KMG-II): from individual species to whole genera.</title>
        <authorList>
            <person name="Goeker M."/>
        </authorList>
    </citation>
    <scope>NUCLEOTIDE SEQUENCE [LARGE SCALE GENOMIC DNA]</scope>
    <source>
        <strain evidence="1 2">DSM 27148</strain>
    </source>
</reference>
<proteinExistence type="predicted"/>
<gene>
    <name evidence="1" type="ORF">BC643_2531</name>
</gene>
<dbReference type="Gene3D" id="3.40.50.1000">
    <property type="entry name" value="HAD superfamily/HAD-like"/>
    <property type="match status" value="1"/>
</dbReference>
<dbReference type="PANTHER" id="PTHR43611">
    <property type="entry name" value="ALPHA-D-GLUCOSE 1-PHOSPHATE PHOSPHATASE"/>
    <property type="match status" value="1"/>
</dbReference>
<dbReference type="OrthoDB" id="9797415at2"/>
<protein>
    <submittedName>
        <fullName evidence="1">Putative hydrolase of the HAD superfamily</fullName>
    </submittedName>
</protein>
<dbReference type="GO" id="GO:0016787">
    <property type="term" value="F:hydrolase activity"/>
    <property type="evidence" value="ECO:0007669"/>
    <property type="project" value="UniProtKB-KW"/>
</dbReference>
<dbReference type="SFLD" id="SFLDS00003">
    <property type="entry name" value="Haloacid_Dehalogenase"/>
    <property type="match status" value="1"/>
</dbReference>
<dbReference type="InterPro" id="IPR023214">
    <property type="entry name" value="HAD_sf"/>
</dbReference>
<keyword evidence="2" id="KW-1185">Reference proteome</keyword>
<accession>A0A419W9K5</accession>
<dbReference type="PANTHER" id="PTHR43611:SF3">
    <property type="entry name" value="FLAVIN MONONUCLEOTIDE HYDROLASE 1, CHLOROPLATIC"/>
    <property type="match status" value="1"/>
</dbReference>
<dbReference type="InterPro" id="IPR036412">
    <property type="entry name" value="HAD-like_sf"/>
</dbReference>
<evidence type="ECO:0000313" key="2">
    <source>
        <dbReference type="Proteomes" id="UP000283387"/>
    </source>
</evidence>
<dbReference type="NCBIfam" id="TIGR01549">
    <property type="entry name" value="HAD-SF-IA-v1"/>
    <property type="match status" value="1"/>
</dbReference>
<keyword evidence="1" id="KW-0378">Hydrolase</keyword>
<dbReference type="CDD" id="cd02603">
    <property type="entry name" value="HAD_sEH-N_like"/>
    <property type="match status" value="1"/>
</dbReference>
<dbReference type="SFLD" id="SFLDG01129">
    <property type="entry name" value="C1.5:_HAD__Beta-PGM__Phosphata"/>
    <property type="match status" value="1"/>
</dbReference>
<dbReference type="RefSeq" id="WP_120273401.1">
    <property type="nucleotide sequence ID" value="NZ_RAPN01000001.1"/>
</dbReference>
<name>A0A419W9K5_9BACT</name>
<dbReference type="SUPFAM" id="SSF56784">
    <property type="entry name" value="HAD-like"/>
    <property type="match status" value="1"/>
</dbReference>
<dbReference type="Gene3D" id="1.10.150.240">
    <property type="entry name" value="Putative phosphatase, domain 2"/>
    <property type="match status" value="1"/>
</dbReference>
<organism evidence="1 2">
    <name type="scientific">Mangrovibacterium diazotrophicum</name>
    <dbReference type="NCBI Taxonomy" id="1261403"/>
    <lineage>
        <taxon>Bacteria</taxon>
        <taxon>Pseudomonadati</taxon>
        <taxon>Bacteroidota</taxon>
        <taxon>Bacteroidia</taxon>
        <taxon>Marinilabiliales</taxon>
        <taxon>Prolixibacteraceae</taxon>
        <taxon>Mangrovibacterium</taxon>
    </lineage>
</organism>
<dbReference type="AlphaFoldDB" id="A0A419W9K5"/>
<evidence type="ECO:0000313" key="1">
    <source>
        <dbReference type="EMBL" id="RKD92161.1"/>
    </source>
</evidence>
<dbReference type="NCBIfam" id="TIGR01509">
    <property type="entry name" value="HAD-SF-IA-v3"/>
    <property type="match status" value="1"/>
</dbReference>
<dbReference type="InterPro" id="IPR006439">
    <property type="entry name" value="HAD-SF_hydro_IA"/>
</dbReference>
<dbReference type="Proteomes" id="UP000283387">
    <property type="component" value="Unassembled WGS sequence"/>
</dbReference>
<sequence length="203" mass="23371">MANTYKNIIFDLGGVLLQIDAQRSIQAFRELGMPEMIRPGGWGYNHPVFLEMEAGKLSDEQFRTGIQELLPQPVSNETIDNAWCAMILEYFPERIELVRRLSANYRVFLFSNTNAIHIRHFQGLFKRTFQHELSELFEKDYYSSEIGLRKPDPASFDFVLNDAGLKAEETLFVDDSDANIESAKKTGMNTIWLTPESDLLSFF</sequence>